<dbReference type="Gene3D" id="3.20.20.370">
    <property type="entry name" value="Glycoside hydrolase/deacetylase"/>
    <property type="match status" value="1"/>
</dbReference>
<dbReference type="InterPro" id="IPR050248">
    <property type="entry name" value="Polysacc_deacetylase_ArnD"/>
</dbReference>
<dbReference type="STRING" id="909626.AQJ91_09445"/>
<feature type="domain" description="NodB homology" evidence="5">
    <location>
        <begin position="300"/>
        <end position="474"/>
    </location>
</feature>
<feature type="region of interest" description="Disordered" evidence="3">
    <location>
        <begin position="259"/>
        <end position="292"/>
    </location>
</feature>
<feature type="chain" id="PRO_5038616986" description="NodB homology domain-containing protein" evidence="4">
    <location>
        <begin position="25"/>
        <end position="486"/>
    </location>
</feature>
<accession>A0A101V2Y0</accession>
<dbReference type="PANTHER" id="PTHR10587">
    <property type="entry name" value="GLYCOSYL TRANSFERASE-RELATED"/>
    <property type="match status" value="1"/>
</dbReference>
<evidence type="ECO:0000256" key="1">
    <source>
        <dbReference type="ARBA" id="ARBA00022723"/>
    </source>
</evidence>
<dbReference type="Proteomes" id="UP000053260">
    <property type="component" value="Unassembled WGS sequence"/>
</dbReference>
<protein>
    <recommendedName>
        <fullName evidence="5">NodB homology domain-containing protein</fullName>
    </recommendedName>
</protein>
<evidence type="ECO:0000256" key="2">
    <source>
        <dbReference type="ARBA" id="ARBA00022801"/>
    </source>
</evidence>
<dbReference type="CDD" id="cd10954">
    <property type="entry name" value="CE4_CtAXE_like"/>
    <property type="match status" value="1"/>
</dbReference>
<keyword evidence="1" id="KW-0479">Metal-binding</keyword>
<evidence type="ECO:0000256" key="4">
    <source>
        <dbReference type="SAM" id="SignalP"/>
    </source>
</evidence>
<sequence>MRNRTLLPAALLMLGALTLTLTTACSGDATTTDSAPASSPGPGTDTAPSVDLTKLKGIKIVSDNSAGDSCRWATSYPAVPGAAPMTAAMKKDVERRLATFLDDGDDAATGCGGTDGADDFEGKELNISFTFLVVSGDVVGVRLSSLDRGAAGDGTETRTYWYDGEAQAAEDALGLIADGSRDAFVAAVKNQLKEVQGADPSYLDATNASSLLDDMTFAADGSLKADFDRGNVGAPAVGRRSVTFPKATVTPWLSGFGKRVQQQTTDPSEGLDLGATSTPTPTVPAPKDPGEDATDCAKVKCIALTFDDGPAAPETADLLTHLAQYKARATFFLVGQNAAAHPEIVRAEAKAGHEIANHSWNHPDLTRLTTAEIKSQLARTNAVIKQVTGEEPVLFRPPYGAIDNKVRSATTLSPVLWDVDTEDWKYRDANRVAQYVIDKAGRNDVVLLHDIHPTSVAAVPVILKTLTAEGYHFVTVSRLRAGLGRS</sequence>
<organism evidence="6 7">
    <name type="scientific">Streptomyces dysideae</name>
    <dbReference type="NCBI Taxonomy" id="909626"/>
    <lineage>
        <taxon>Bacteria</taxon>
        <taxon>Bacillati</taxon>
        <taxon>Actinomycetota</taxon>
        <taxon>Actinomycetes</taxon>
        <taxon>Kitasatosporales</taxon>
        <taxon>Streptomycetaceae</taxon>
        <taxon>Streptomyces</taxon>
    </lineage>
</organism>
<evidence type="ECO:0000313" key="7">
    <source>
        <dbReference type="Proteomes" id="UP000053260"/>
    </source>
</evidence>
<keyword evidence="4" id="KW-0732">Signal</keyword>
<keyword evidence="7" id="KW-1185">Reference proteome</keyword>
<dbReference type="PANTHER" id="PTHR10587:SF133">
    <property type="entry name" value="CHITIN DEACETYLASE 1-RELATED"/>
    <property type="match status" value="1"/>
</dbReference>
<dbReference type="SUPFAM" id="SSF88713">
    <property type="entry name" value="Glycoside hydrolase/deacetylase"/>
    <property type="match status" value="1"/>
</dbReference>
<dbReference type="RefSeq" id="WP_067018390.1">
    <property type="nucleotide sequence ID" value="NZ_KQ949078.1"/>
</dbReference>
<dbReference type="GO" id="GO:0016020">
    <property type="term" value="C:membrane"/>
    <property type="evidence" value="ECO:0007669"/>
    <property type="project" value="TreeGrafter"/>
</dbReference>
<dbReference type="Pfam" id="PF01522">
    <property type="entry name" value="Polysacc_deac_1"/>
    <property type="match status" value="1"/>
</dbReference>
<evidence type="ECO:0000313" key="6">
    <source>
        <dbReference type="EMBL" id="KUO21528.1"/>
    </source>
</evidence>
<gene>
    <name evidence="6" type="ORF">AQJ91_09445</name>
</gene>
<feature type="region of interest" description="Disordered" evidence="3">
    <location>
        <begin position="28"/>
        <end position="49"/>
    </location>
</feature>
<reference evidence="6 7" key="1">
    <citation type="submission" date="2015-10" db="EMBL/GenBank/DDBJ databases">
        <title>Draft genome sequence of Streptomyces sp. RV15, isolated from a marine sponge.</title>
        <authorList>
            <person name="Ruckert C."/>
            <person name="Abdelmohsen U.R."/>
            <person name="Winkler A."/>
            <person name="Hentschel U."/>
            <person name="Kalinowski J."/>
            <person name="Kampfer P."/>
            <person name="Glaeser S."/>
        </authorList>
    </citation>
    <scope>NUCLEOTIDE SEQUENCE [LARGE SCALE GENOMIC DNA]</scope>
    <source>
        <strain evidence="6 7">RV15</strain>
    </source>
</reference>
<dbReference type="OrthoDB" id="3521160at2"/>
<dbReference type="EMBL" id="LMXB01000024">
    <property type="protein sequence ID" value="KUO21528.1"/>
    <property type="molecule type" value="Genomic_DNA"/>
</dbReference>
<dbReference type="GO" id="GO:0046872">
    <property type="term" value="F:metal ion binding"/>
    <property type="evidence" value="ECO:0007669"/>
    <property type="project" value="UniProtKB-KW"/>
</dbReference>
<dbReference type="PROSITE" id="PS51257">
    <property type="entry name" value="PROKAR_LIPOPROTEIN"/>
    <property type="match status" value="1"/>
</dbReference>
<dbReference type="InterPro" id="IPR002509">
    <property type="entry name" value="NODB_dom"/>
</dbReference>
<dbReference type="AlphaFoldDB" id="A0A101V2Y0"/>
<feature type="compositionally biased region" description="Polar residues" evidence="3">
    <location>
        <begin position="28"/>
        <end position="37"/>
    </location>
</feature>
<dbReference type="InterPro" id="IPR011330">
    <property type="entry name" value="Glyco_hydro/deAcase_b/a-brl"/>
</dbReference>
<dbReference type="PROSITE" id="PS51677">
    <property type="entry name" value="NODB"/>
    <property type="match status" value="1"/>
</dbReference>
<dbReference type="GO" id="GO:0005975">
    <property type="term" value="P:carbohydrate metabolic process"/>
    <property type="evidence" value="ECO:0007669"/>
    <property type="project" value="InterPro"/>
</dbReference>
<evidence type="ECO:0000256" key="3">
    <source>
        <dbReference type="SAM" id="MobiDB-lite"/>
    </source>
</evidence>
<evidence type="ECO:0000259" key="5">
    <source>
        <dbReference type="PROSITE" id="PS51677"/>
    </source>
</evidence>
<keyword evidence="2" id="KW-0378">Hydrolase</keyword>
<feature type="signal peptide" evidence="4">
    <location>
        <begin position="1"/>
        <end position="24"/>
    </location>
</feature>
<comment type="caution">
    <text evidence="6">The sequence shown here is derived from an EMBL/GenBank/DDBJ whole genome shotgun (WGS) entry which is preliminary data.</text>
</comment>
<name>A0A101V2Y0_9ACTN</name>
<dbReference type="GO" id="GO:0016810">
    <property type="term" value="F:hydrolase activity, acting on carbon-nitrogen (but not peptide) bonds"/>
    <property type="evidence" value="ECO:0007669"/>
    <property type="project" value="InterPro"/>
</dbReference>
<proteinExistence type="predicted"/>